<dbReference type="Pfam" id="PF00144">
    <property type="entry name" value="Beta-lactamase"/>
    <property type="match status" value="1"/>
</dbReference>
<dbReference type="Gene3D" id="3.40.710.10">
    <property type="entry name" value="DD-peptidase/beta-lactamase superfamily"/>
    <property type="match status" value="1"/>
</dbReference>
<dbReference type="PANTHER" id="PTHR46825:SF15">
    <property type="entry name" value="BETA-LACTAMASE-RELATED DOMAIN-CONTAINING PROTEIN"/>
    <property type="match status" value="1"/>
</dbReference>
<comment type="caution">
    <text evidence="3">The sequence shown here is derived from an EMBL/GenBank/DDBJ whole genome shotgun (WGS) entry which is preliminary data.</text>
</comment>
<keyword evidence="4" id="KW-1185">Reference proteome</keyword>
<evidence type="ECO:0000313" key="3">
    <source>
        <dbReference type="EMBL" id="RAO76795.1"/>
    </source>
</evidence>
<organism evidence="3 4">
    <name type="scientific">Dyella jiangningensis</name>
    <dbReference type="NCBI Taxonomy" id="1379159"/>
    <lineage>
        <taxon>Bacteria</taxon>
        <taxon>Pseudomonadati</taxon>
        <taxon>Pseudomonadota</taxon>
        <taxon>Gammaproteobacteria</taxon>
        <taxon>Lysobacterales</taxon>
        <taxon>Rhodanobacteraceae</taxon>
        <taxon>Dyella</taxon>
    </lineage>
</organism>
<dbReference type="SUPFAM" id="SSF56601">
    <property type="entry name" value="beta-lactamase/transpeptidase-like"/>
    <property type="match status" value="1"/>
</dbReference>
<reference evidence="3 4" key="1">
    <citation type="journal article" date="2018" name="Genet. Mol. Biol.">
        <title>The genome sequence of Dyella jiangningensis FCAV SCS01 from a lignocellulose-decomposing microbial consortium metagenome reveals potential for biotechnological applications.</title>
        <authorList>
            <person name="Desiderato J.G."/>
            <person name="Alvarenga D.O."/>
            <person name="Constancio M.T.L."/>
            <person name="Alves L.M.C."/>
            <person name="Varani A.M."/>
        </authorList>
    </citation>
    <scope>NUCLEOTIDE SEQUENCE [LARGE SCALE GENOMIC DNA]</scope>
    <source>
        <strain evidence="3 4">FCAV SCS01</strain>
    </source>
</reference>
<protein>
    <submittedName>
        <fullName evidence="3">Penicillin-binding protein</fullName>
    </submittedName>
</protein>
<evidence type="ECO:0000313" key="4">
    <source>
        <dbReference type="Proteomes" id="UP000248926"/>
    </source>
</evidence>
<dbReference type="RefSeq" id="WP_111980863.1">
    <property type="nucleotide sequence ID" value="NZ_NFZS01000001.1"/>
</dbReference>
<evidence type="ECO:0000256" key="1">
    <source>
        <dbReference type="SAM" id="SignalP"/>
    </source>
</evidence>
<evidence type="ECO:0000259" key="2">
    <source>
        <dbReference type="Pfam" id="PF00144"/>
    </source>
</evidence>
<feature type="domain" description="Beta-lactamase-related" evidence="2">
    <location>
        <begin position="39"/>
        <end position="374"/>
    </location>
</feature>
<dbReference type="InterPro" id="IPR050491">
    <property type="entry name" value="AmpC-like"/>
</dbReference>
<dbReference type="InterPro" id="IPR012338">
    <property type="entry name" value="Beta-lactam/transpept-like"/>
</dbReference>
<keyword evidence="1" id="KW-0732">Signal</keyword>
<proteinExistence type="predicted"/>
<dbReference type="OrthoDB" id="119951at2"/>
<gene>
    <name evidence="3" type="ORF">CA260_02440</name>
</gene>
<feature type="signal peptide" evidence="1">
    <location>
        <begin position="1"/>
        <end position="32"/>
    </location>
</feature>
<dbReference type="EMBL" id="NFZS01000001">
    <property type="protein sequence ID" value="RAO76795.1"/>
    <property type="molecule type" value="Genomic_DNA"/>
</dbReference>
<dbReference type="PANTHER" id="PTHR46825">
    <property type="entry name" value="D-ALANYL-D-ALANINE-CARBOXYPEPTIDASE/ENDOPEPTIDASE AMPH"/>
    <property type="match status" value="1"/>
</dbReference>
<dbReference type="AlphaFoldDB" id="A0A328P861"/>
<dbReference type="InterPro" id="IPR001466">
    <property type="entry name" value="Beta-lactam-related"/>
</dbReference>
<sequence>MGSADRSAARRTGARRVVAALLGATLATSAFATQPDPKLDAIVDTVAARYHLAGVAVGVIDHGKVVYMRTKGERRAGTGEAIDENTLFKIASNSKAMTSTLLARLVQEGKLHWDDPVRKYLPSFRMNDPWVTEHMQVGDLLTHRSGLREGAGDLMLWPEPNAFTRQDILHGLAYLKPAYSFRAGYAYDNLLYVIAGEVAAAAGHDSYDKLLRRELFEPLGLSRCQIGPWNRDAVGNVAQPHAYEDGHNVVLNADDAIVPDITSAAAGGVRCSLDDMLTWARNWLVPTPAQLAWLTPAQRQTVWTPYTPMPISKHRREWDGTRFYAYGYGWRLADVDGQFTVSHTGTLSGMYSAMVLLPNRQSGFVVLINSEAEDARTVLIETLTKHFTAPADPHDANWYADKLDADTAAPEHKAPEPVTQPATVKELATQLGQWRDPWFGTITLCPRDGAVRFTSAKSPRLVGTVMRAGQRYLVHWDKGEVDAWMDFPARAGEAMHMSKVDPKADFSNDFEDLAFHREHGCE</sequence>
<accession>A0A328P861</accession>
<feature type="chain" id="PRO_5016283516" evidence="1">
    <location>
        <begin position="33"/>
        <end position="522"/>
    </location>
</feature>
<name>A0A328P861_9GAMM</name>
<dbReference type="Proteomes" id="UP000248926">
    <property type="component" value="Unassembled WGS sequence"/>
</dbReference>